<sequence length="216" mass="25141">MKKIYYFPGFISAIIIPILFWYYGNQKFEEINVSVMDIGLPAKEREGSKNTFASFEPARNWNYKKIKIAPGTAKENSKSYVSELKQLQERNKKESGIEFILDQNNTYGDFVSVLNDLAIAKQDQYAVDLEKTGHIFAVYSYIDPKLQYPEYECLLCNDTIDWGPAETMNAFESTRYGKIFNMFRTASKETSYIIFGFLLFLNISMLSIKERFQLHH</sequence>
<evidence type="ECO:0000313" key="4">
    <source>
        <dbReference type="Proteomes" id="UP000238325"/>
    </source>
</evidence>
<comment type="caution">
    <text evidence="2">The sequence shown here is derived from an EMBL/GenBank/DDBJ whole genome shotgun (WGS) entry which is preliminary data.</text>
</comment>
<dbReference type="Proteomes" id="UP000238325">
    <property type="component" value="Unassembled WGS sequence"/>
</dbReference>
<feature type="transmembrane region" description="Helical" evidence="1">
    <location>
        <begin position="190"/>
        <end position="208"/>
    </location>
</feature>
<dbReference type="AlphaFoldDB" id="A0A2S9CN13"/>
<dbReference type="OrthoDB" id="1272476at2"/>
<dbReference type="RefSeq" id="WP_105683984.1">
    <property type="nucleotide sequence ID" value="NZ_JBBGZD010000004.1"/>
</dbReference>
<gene>
    <name evidence="2" type="ORF">CQ022_19600</name>
    <name evidence="3" type="ORF">CQ033_18505</name>
</gene>
<organism evidence="2 5">
    <name type="scientific">Chryseobacterium culicis</name>
    <dbReference type="NCBI Taxonomy" id="680127"/>
    <lineage>
        <taxon>Bacteria</taxon>
        <taxon>Pseudomonadati</taxon>
        <taxon>Bacteroidota</taxon>
        <taxon>Flavobacteriia</taxon>
        <taxon>Flavobacteriales</taxon>
        <taxon>Weeksellaceae</taxon>
        <taxon>Chryseobacterium group</taxon>
        <taxon>Chryseobacterium</taxon>
    </lineage>
</organism>
<dbReference type="Proteomes" id="UP000238534">
    <property type="component" value="Unassembled WGS sequence"/>
</dbReference>
<evidence type="ECO:0000313" key="2">
    <source>
        <dbReference type="EMBL" id="PRB81874.1"/>
    </source>
</evidence>
<reference evidence="4 5" key="1">
    <citation type="submission" date="2017-09" db="EMBL/GenBank/DDBJ databases">
        <title>Genomic, metabolic, and phenotypic characteristics of bacterial isolates from the natural microbiome of the model nematode Caenorhabditis elegans.</title>
        <authorList>
            <person name="Zimmermann J."/>
            <person name="Obeng N."/>
            <person name="Yang W."/>
            <person name="Obeng O."/>
            <person name="Kissoyan K."/>
            <person name="Pees B."/>
            <person name="Dirksen P."/>
            <person name="Hoppner M."/>
            <person name="Franke A."/>
            <person name="Rosenstiel P."/>
            <person name="Leippe M."/>
            <person name="Dierking K."/>
            <person name="Kaleta C."/>
            <person name="Schulenburg H."/>
        </authorList>
    </citation>
    <scope>NUCLEOTIDE SEQUENCE [LARGE SCALE GENOMIC DNA]</scope>
    <source>
        <strain evidence="2 5">MYb25</strain>
        <strain evidence="3 4">MYb44</strain>
    </source>
</reference>
<proteinExistence type="predicted"/>
<evidence type="ECO:0000256" key="1">
    <source>
        <dbReference type="SAM" id="Phobius"/>
    </source>
</evidence>
<protein>
    <submittedName>
        <fullName evidence="2">Uncharacterized protein</fullName>
    </submittedName>
</protein>
<evidence type="ECO:0000313" key="5">
    <source>
        <dbReference type="Proteomes" id="UP000238534"/>
    </source>
</evidence>
<dbReference type="EMBL" id="PCPP01000004">
    <property type="protein sequence ID" value="PRB81874.1"/>
    <property type="molecule type" value="Genomic_DNA"/>
</dbReference>
<keyword evidence="1" id="KW-1133">Transmembrane helix</keyword>
<keyword evidence="1" id="KW-0472">Membrane</keyword>
<name>A0A2S9CN13_CHRCI</name>
<accession>A0A2S9CN13</accession>
<evidence type="ECO:0000313" key="3">
    <source>
        <dbReference type="EMBL" id="PRB88529.1"/>
    </source>
</evidence>
<dbReference type="EMBL" id="PCPH01000005">
    <property type="protein sequence ID" value="PRB88529.1"/>
    <property type="molecule type" value="Genomic_DNA"/>
</dbReference>
<feature type="transmembrane region" description="Helical" evidence="1">
    <location>
        <begin position="6"/>
        <end position="24"/>
    </location>
</feature>
<keyword evidence="1" id="KW-0812">Transmembrane</keyword>
<keyword evidence="4" id="KW-1185">Reference proteome</keyword>